<proteinExistence type="predicted"/>
<evidence type="ECO:0000313" key="1">
    <source>
        <dbReference type="EMBL" id="QMV73055.1"/>
    </source>
</evidence>
<dbReference type="InterPro" id="IPR021295">
    <property type="entry name" value="DUF2867"/>
</dbReference>
<accession>A0A7G5EGD0</accession>
<sequence>MPTQPQETRPPAGSRIAQRLAGAHFKDAWCIYTAQTGEPALAYFLAAVARTPRWIEWCMQARNRVGQLVGLKDLGTLSQIDRQRPASAYQPGDRVGVFTVLENSDDEALIGDSDKHLNVVLSVHRAPVAGRQDQVAITITTVVHVRNLLGHLYMLPVAPMHRRIAPAVLAALGRAQPAAA</sequence>
<gene>
    <name evidence="1" type="ORF">HS961_09495</name>
</gene>
<dbReference type="Pfam" id="PF11066">
    <property type="entry name" value="DUF2867"/>
    <property type="match status" value="1"/>
</dbReference>
<organism evidence="1 2">
    <name type="scientific">Comamonas piscis</name>
    <dbReference type="NCBI Taxonomy" id="1562974"/>
    <lineage>
        <taxon>Bacteria</taxon>
        <taxon>Pseudomonadati</taxon>
        <taxon>Pseudomonadota</taxon>
        <taxon>Betaproteobacteria</taxon>
        <taxon>Burkholderiales</taxon>
        <taxon>Comamonadaceae</taxon>
        <taxon>Comamonas</taxon>
    </lineage>
</organism>
<dbReference type="KEGG" id="cpis:HS961_09495"/>
<keyword evidence="2" id="KW-1185">Reference proteome</keyword>
<dbReference type="Proteomes" id="UP000515240">
    <property type="component" value="Chromosome"/>
</dbReference>
<dbReference type="EMBL" id="CP058554">
    <property type="protein sequence ID" value="QMV73055.1"/>
    <property type="molecule type" value="Genomic_DNA"/>
</dbReference>
<protein>
    <submittedName>
        <fullName evidence="1">DUF2867 domain-containing protein</fullName>
    </submittedName>
</protein>
<dbReference type="RefSeq" id="WP_182327460.1">
    <property type="nucleotide sequence ID" value="NZ_CP058554.1"/>
</dbReference>
<reference evidence="1 2" key="1">
    <citation type="journal article" date="2020" name="G3 (Bethesda)">
        <title>CeMbio - The Caenorhabditis elegans Microbiome Resource.</title>
        <authorList>
            <person name="Dirksen P."/>
            <person name="Assie A."/>
            <person name="Zimmermann J."/>
            <person name="Zhang F."/>
            <person name="Tietje A.M."/>
            <person name="Marsh S.A."/>
            <person name="Felix M.A."/>
            <person name="Shapira M."/>
            <person name="Kaleta C."/>
            <person name="Schulenburg H."/>
            <person name="Samuel B."/>
        </authorList>
    </citation>
    <scope>NUCLEOTIDE SEQUENCE [LARGE SCALE GENOMIC DNA]</scope>
    <source>
        <strain evidence="1 2">BIGb0172</strain>
    </source>
</reference>
<dbReference type="AlphaFoldDB" id="A0A7G5EGD0"/>
<name>A0A7G5EGD0_9BURK</name>
<evidence type="ECO:0000313" key="2">
    <source>
        <dbReference type="Proteomes" id="UP000515240"/>
    </source>
</evidence>